<evidence type="ECO:0008006" key="4">
    <source>
        <dbReference type="Google" id="ProtNLM"/>
    </source>
</evidence>
<dbReference type="EMBL" id="JAUSVP010000003">
    <property type="protein sequence ID" value="MDQ0447096.1"/>
    <property type="molecule type" value="Genomic_DNA"/>
</dbReference>
<keyword evidence="3" id="KW-1185">Reference proteome</keyword>
<evidence type="ECO:0000256" key="1">
    <source>
        <dbReference type="SAM" id="SignalP"/>
    </source>
</evidence>
<feature type="chain" id="PRO_5047178678" description="Sulfur globule protein" evidence="1">
    <location>
        <begin position="26"/>
        <end position="77"/>
    </location>
</feature>
<dbReference type="Proteomes" id="UP001231124">
    <property type="component" value="Unassembled WGS sequence"/>
</dbReference>
<organism evidence="2 3">
    <name type="scientific">Methylobacterium aerolatum</name>
    <dbReference type="NCBI Taxonomy" id="418708"/>
    <lineage>
        <taxon>Bacteria</taxon>
        <taxon>Pseudomonadati</taxon>
        <taxon>Pseudomonadota</taxon>
        <taxon>Alphaproteobacteria</taxon>
        <taxon>Hyphomicrobiales</taxon>
        <taxon>Methylobacteriaceae</taxon>
        <taxon>Methylobacterium</taxon>
    </lineage>
</organism>
<keyword evidence="1" id="KW-0732">Signal</keyword>
<comment type="caution">
    <text evidence="2">The sequence shown here is derived from an EMBL/GenBank/DDBJ whole genome shotgun (WGS) entry which is preliminary data.</text>
</comment>
<protein>
    <recommendedName>
        <fullName evidence="4">Sulfur globule protein</fullName>
    </recommendedName>
</protein>
<evidence type="ECO:0000313" key="3">
    <source>
        <dbReference type="Proteomes" id="UP001231124"/>
    </source>
</evidence>
<evidence type="ECO:0000313" key="2">
    <source>
        <dbReference type="EMBL" id="MDQ0447096.1"/>
    </source>
</evidence>
<feature type="signal peptide" evidence="1">
    <location>
        <begin position="1"/>
        <end position="25"/>
    </location>
</feature>
<dbReference type="RefSeq" id="WP_238207752.1">
    <property type="nucleotide sequence ID" value="NZ_BPQE01000036.1"/>
</dbReference>
<gene>
    <name evidence="2" type="ORF">QO012_001587</name>
</gene>
<dbReference type="NCBIfam" id="NF047412">
    <property type="entry name" value="sig_GCG_CRPN_rpt"/>
    <property type="match status" value="1"/>
</dbReference>
<proteinExistence type="predicted"/>
<accession>A0ABU0HXQ4</accession>
<name>A0ABU0HXQ4_9HYPH</name>
<dbReference type="InterPro" id="IPR058110">
    <property type="entry name" value="GCG_CRPN_dom"/>
</dbReference>
<sequence length="77" mass="8875">MRMKLIGATMLAVGAFAGSVGGAQAQGGCGFGFHRTYYGFCRPNVVYRPYAVRPIYYGYGYRRWGWHRPWGWHRHWG</sequence>
<reference evidence="2 3" key="1">
    <citation type="submission" date="2023-07" db="EMBL/GenBank/DDBJ databases">
        <title>Genomic Encyclopedia of Type Strains, Phase IV (KMG-IV): sequencing the most valuable type-strain genomes for metagenomic binning, comparative biology and taxonomic classification.</title>
        <authorList>
            <person name="Goeker M."/>
        </authorList>
    </citation>
    <scope>NUCLEOTIDE SEQUENCE [LARGE SCALE GENOMIC DNA]</scope>
    <source>
        <strain evidence="2 3">DSM 19013</strain>
    </source>
</reference>